<dbReference type="Proteomes" id="UP000655225">
    <property type="component" value="Unassembled WGS sequence"/>
</dbReference>
<sequence length="425" mass="48166">MRRQGQDADSVANSYFAAQMQHISAQRMQHNSGINNFPGRPDALPTEEEHLYASSKAEGQWQWDRDGPKSSNPMSPHLYSEGKCSQATSDYVRLEDSFMMKDRPVGASRIEEYALALMKGIKICVALVPCGVFEEERWRRISFVLYNGRFSNPGATVHSAASLDPVRHSYDVGQGGDASRSFYQGQRPDSKLGVEKQANKDPRAQAHEQDMEIGYEDNPLPQTFESLEQKFLDEIMKLTKEQSNAEDAENARHREKDDRPQDPPSIIFGFLVRRHGCRSMLVFVYDWIRLYCVLEPVRIASVFTNIQTKINEINAQYQERLTTLRTRQASRRDDFLHRESQVRKHRYQEAGMSHYPNSTGLGDPRGFSGATATAAGGEADRAFATGQFDSYRERAQFLGGSRSQGLESRGPYPGGRVYDTGSRYY</sequence>
<dbReference type="PANTHER" id="PTHR34210">
    <property type="entry name" value="OS01G0252900 PROTEIN"/>
    <property type="match status" value="1"/>
</dbReference>
<dbReference type="OrthoDB" id="1899623at2759"/>
<feature type="region of interest" description="Disordered" evidence="1">
    <location>
        <begin position="242"/>
        <end position="264"/>
    </location>
</feature>
<evidence type="ECO:0000313" key="2">
    <source>
        <dbReference type="EMBL" id="KAF8397999.1"/>
    </source>
</evidence>
<protein>
    <submittedName>
        <fullName evidence="2">Uncharacterized protein</fullName>
    </submittedName>
</protein>
<keyword evidence="3" id="KW-1185">Reference proteome</keyword>
<proteinExistence type="predicted"/>
<accession>A0A835DF59</accession>
<feature type="region of interest" description="Disordered" evidence="1">
    <location>
        <begin position="399"/>
        <end position="425"/>
    </location>
</feature>
<feature type="region of interest" description="Disordered" evidence="1">
    <location>
        <begin position="168"/>
        <end position="206"/>
    </location>
</feature>
<comment type="caution">
    <text evidence="2">The sequence shown here is derived from an EMBL/GenBank/DDBJ whole genome shotgun (WGS) entry which is preliminary data.</text>
</comment>
<feature type="region of interest" description="Disordered" evidence="1">
    <location>
        <begin position="31"/>
        <end position="82"/>
    </location>
</feature>
<evidence type="ECO:0000256" key="1">
    <source>
        <dbReference type="SAM" id="MobiDB-lite"/>
    </source>
</evidence>
<reference evidence="2 3" key="1">
    <citation type="submission" date="2020-04" db="EMBL/GenBank/DDBJ databases">
        <title>Plant Genome Project.</title>
        <authorList>
            <person name="Zhang R.-G."/>
        </authorList>
    </citation>
    <scope>NUCLEOTIDE SEQUENCE [LARGE SCALE GENOMIC DNA]</scope>
    <source>
        <strain evidence="2">YNK0</strain>
        <tissue evidence="2">Leaf</tissue>
    </source>
</reference>
<dbReference type="OMA" id="DNNYPGR"/>
<name>A0A835DF59_TETSI</name>
<dbReference type="AlphaFoldDB" id="A0A835DF59"/>
<feature type="compositionally biased region" description="Basic and acidic residues" evidence="1">
    <location>
        <begin position="249"/>
        <end position="261"/>
    </location>
</feature>
<evidence type="ECO:0000313" key="3">
    <source>
        <dbReference type="Proteomes" id="UP000655225"/>
    </source>
</evidence>
<organism evidence="2 3">
    <name type="scientific">Tetracentron sinense</name>
    <name type="common">Spur-leaf</name>
    <dbReference type="NCBI Taxonomy" id="13715"/>
    <lineage>
        <taxon>Eukaryota</taxon>
        <taxon>Viridiplantae</taxon>
        <taxon>Streptophyta</taxon>
        <taxon>Embryophyta</taxon>
        <taxon>Tracheophyta</taxon>
        <taxon>Spermatophyta</taxon>
        <taxon>Magnoliopsida</taxon>
        <taxon>Trochodendrales</taxon>
        <taxon>Trochodendraceae</taxon>
        <taxon>Tetracentron</taxon>
    </lineage>
</organism>
<dbReference type="PANTHER" id="PTHR34210:SF4">
    <property type="match status" value="1"/>
</dbReference>
<dbReference type="EMBL" id="JABCRI010000011">
    <property type="protein sequence ID" value="KAF8397999.1"/>
    <property type="molecule type" value="Genomic_DNA"/>
</dbReference>
<feature type="compositionally biased region" description="Basic and acidic residues" evidence="1">
    <location>
        <begin position="188"/>
        <end position="206"/>
    </location>
</feature>
<feature type="region of interest" description="Disordered" evidence="1">
    <location>
        <begin position="348"/>
        <end position="371"/>
    </location>
</feature>
<gene>
    <name evidence="2" type="ORF">HHK36_016925</name>
</gene>